<accession>A0A7C9MF99</accession>
<dbReference type="EMBL" id="WUPT01000003">
    <property type="protein sequence ID" value="MXQ09391.1"/>
    <property type="molecule type" value="Genomic_DNA"/>
</dbReference>
<reference evidence="1 2" key="2">
    <citation type="submission" date="2020-03" db="EMBL/GenBank/DDBJ databases">
        <title>Kangsaoukella pontilimi gen. nov., sp. nov., a new member of the family Rhodobacteraceae isolated from a tidal mudflat.</title>
        <authorList>
            <person name="Kim I.S."/>
        </authorList>
    </citation>
    <scope>NUCLEOTIDE SEQUENCE [LARGE SCALE GENOMIC DNA]</scope>
    <source>
        <strain evidence="1 2">GH1-50</strain>
    </source>
</reference>
<reference evidence="1 2" key="1">
    <citation type="submission" date="2019-12" db="EMBL/GenBank/DDBJ databases">
        <authorList>
            <person name="Lee S.D."/>
        </authorList>
    </citation>
    <scope>NUCLEOTIDE SEQUENCE [LARGE SCALE GENOMIC DNA]</scope>
    <source>
        <strain evidence="1 2">GH1-50</strain>
    </source>
</reference>
<evidence type="ECO:0000313" key="2">
    <source>
        <dbReference type="Proteomes" id="UP000480350"/>
    </source>
</evidence>
<keyword evidence="2" id="KW-1185">Reference proteome</keyword>
<protein>
    <submittedName>
        <fullName evidence="1">Uncharacterized protein</fullName>
    </submittedName>
</protein>
<organism evidence="1 2">
    <name type="scientific">Kangsaoukella pontilimi</name>
    <dbReference type="NCBI Taxonomy" id="2691042"/>
    <lineage>
        <taxon>Bacteria</taxon>
        <taxon>Pseudomonadati</taxon>
        <taxon>Pseudomonadota</taxon>
        <taxon>Alphaproteobacteria</taxon>
        <taxon>Rhodobacterales</taxon>
        <taxon>Paracoccaceae</taxon>
        <taxon>Kangsaoukella</taxon>
    </lineage>
</organism>
<dbReference type="Proteomes" id="UP000480350">
    <property type="component" value="Unassembled WGS sequence"/>
</dbReference>
<evidence type="ECO:0000313" key="1">
    <source>
        <dbReference type="EMBL" id="MXQ09391.1"/>
    </source>
</evidence>
<gene>
    <name evidence="1" type="ORF">GQ651_16210</name>
</gene>
<proteinExistence type="predicted"/>
<sequence length="96" mass="10394">MTPVTEDQVQSLMDGLERREKAALRALAASTETMPAAGGRMTARVLGFARAATQPQTSRAITGPSEPVTLAAERAKRQRRRTSKGFFLYSVGKTRA</sequence>
<dbReference type="RefSeq" id="WP_160765318.1">
    <property type="nucleotide sequence ID" value="NZ_WUPT01000003.1"/>
</dbReference>
<name>A0A7C9MF99_9RHOB</name>
<comment type="caution">
    <text evidence="1">The sequence shown here is derived from an EMBL/GenBank/DDBJ whole genome shotgun (WGS) entry which is preliminary data.</text>
</comment>
<dbReference type="AlphaFoldDB" id="A0A7C9MF99"/>